<keyword evidence="4" id="KW-1185">Reference proteome</keyword>
<feature type="compositionally biased region" description="Low complexity" evidence="1">
    <location>
        <begin position="620"/>
        <end position="636"/>
    </location>
</feature>
<evidence type="ECO:0000313" key="3">
    <source>
        <dbReference type="EMBL" id="GGG06164.1"/>
    </source>
</evidence>
<feature type="signal peptide" evidence="2">
    <location>
        <begin position="1"/>
        <end position="31"/>
    </location>
</feature>
<dbReference type="Proteomes" id="UP000637643">
    <property type="component" value="Unassembled WGS sequence"/>
</dbReference>
<gene>
    <name evidence="3" type="ORF">GCM10010912_58480</name>
</gene>
<evidence type="ECO:0000313" key="4">
    <source>
        <dbReference type="Proteomes" id="UP000637643"/>
    </source>
</evidence>
<dbReference type="AlphaFoldDB" id="A0A917D1D7"/>
<dbReference type="InterPro" id="IPR000408">
    <property type="entry name" value="Reg_chr_condens"/>
</dbReference>
<keyword evidence="2" id="KW-0732">Signal</keyword>
<reference evidence="3" key="1">
    <citation type="journal article" date="2014" name="Int. J. Syst. Evol. Microbiol.">
        <title>Complete genome sequence of Corynebacterium casei LMG S-19264T (=DSM 44701T), isolated from a smear-ripened cheese.</title>
        <authorList>
            <consortium name="US DOE Joint Genome Institute (JGI-PGF)"/>
            <person name="Walter F."/>
            <person name="Albersmeier A."/>
            <person name="Kalinowski J."/>
            <person name="Ruckert C."/>
        </authorList>
    </citation>
    <scope>NUCLEOTIDE SEQUENCE</scope>
    <source>
        <strain evidence="3">CGMCC 1.16134</strain>
    </source>
</reference>
<dbReference type="PROSITE" id="PS50012">
    <property type="entry name" value="RCC1_3"/>
    <property type="match status" value="1"/>
</dbReference>
<evidence type="ECO:0000256" key="2">
    <source>
        <dbReference type="SAM" id="SignalP"/>
    </source>
</evidence>
<proteinExistence type="predicted"/>
<feature type="chain" id="PRO_5037019798" evidence="2">
    <location>
        <begin position="32"/>
        <end position="872"/>
    </location>
</feature>
<dbReference type="Pfam" id="PF00415">
    <property type="entry name" value="RCC1"/>
    <property type="match status" value="1"/>
</dbReference>
<sequence length="872" mass="93092">MSKNRKKVFLSFMVLALLLPGFVIRSDGAFAAESKAIKDLFLSQSYSYTGKPYVQLQDDVTVTDKGSVAGFKKYIAITPSKGVTAVGLTGAGELYTLDATNNRTLITSNVNDFTYTYRAYSDGFGGNFYYASFYIIKNDGTAYAWGDNTGGQLGIGGPNQDKLTPTPIVDAQDNELTGVKKIIRLTIHNKYDYKNTAIYLITDSGAYVLGSLEGTTVNHAVKDTAFPAFSGANQVSYKYMGEFDRDPGLAIQTVWSAKSLIWTINGVDYTVYDLYSTNPAPGYYALPKTFSYLYTPTPENNTLTLGVTGGEMSVWSKSTPKYTASGVIKGHILKDGTYSYLKTNGRIYFVGDGMQLGISGSFPAETRFSGTSNELTDVVDYRVTYGVQAALKKDGNLVIWSNGATKILDKKFTKLYQPAGAMGVIYSLSVDGGIYQITPSGYTLISSDYTYAAPDGLDLKIPVPVGTQSVNKFKQTVVTIDYGKAKRKEYSVDGGKTWVHYTQPVLLTETGTISLSARGGDTQGNFSDVLLLSIVNNPIVIEAGHPKIVDNGNGSFAVETGTTSPDAKTEVRIDNGTWFEYSGPVTLAVGSHNIEVRIINLEGETLASGQQMINGPTPAPTVSPTATPVPTVEPTTAPSPVPTSVPTASPLPTVVPSPTATPAPTATPVPTVAPTQAPQPTMDPTWGQPIGSEDVTFTVLSGGFSSRFSGLLLDNVTISTTNPYQAINSVTQSVIEDSRGTGAGWNYSLKITDFVSDPVVDNSKGSNDLVVKMPTNSLSVDVTPSTTLAGQPGDLSLSGNYVFNSEAIVLARANEFQGMGQYQIPMSYNLRVPDKVEIVSAGAGSSYQAGEKTGLRVGTYRSQFTFTLASGI</sequence>
<dbReference type="InterPro" id="IPR009091">
    <property type="entry name" value="RCC1/BLIP-II"/>
</dbReference>
<dbReference type="Gene3D" id="2.130.10.30">
    <property type="entry name" value="Regulator of chromosome condensation 1/beta-lactamase-inhibitor protein II"/>
    <property type="match status" value="1"/>
</dbReference>
<dbReference type="EMBL" id="BMKR01000040">
    <property type="protein sequence ID" value="GGG06164.1"/>
    <property type="molecule type" value="Genomic_DNA"/>
</dbReference>
<reference evidence="3" key="2">
    <citation type="submission" date="2020-09" db="EMBL/GenBank/DDBJ databases">
        <authorList>
            <person name="Sun Q."/>
            <person name="Zhou Y."/>
        </authorList>
    </citation>
    <scope>NUCLEOTIDE SEQUENCE</scope>
    <source>
        <strain evidence="3">CGMCC 1.16134</strain>
    </source>
</reference>
<dbReference type="RefSeq" id="WP_189031121.1">
    <property type="nucleotide sequence ID" value="NZ_BMKR01000040.1"/>
</dbReference>
<dbReference type="SUPFAM" id="SSF50985">
    <property type="entry name" value="RCC1/BLIP-II"/>
    <property type="match status" value="1"/>
</dbReference>
<evidence type="ECO:0000256" key="1">
    <source>
        <dbReference type="SAM" id="MobiDB-lite"/>
    </source>
</evidence>
<feature type="region of interest" description="Disordered" evidence="1">
    <location>
        <begin position="617"/>
        <end position="649"/>
    </location>
</feature>
<name>A0A917D1D7_9BACL</name>
<comment type="caution">
    <text evidence="3">The sequence shown here is derived from an EMBL/GenBank/DDBJ whole genome shotgun (WGS) entry which is preliminary data.</text>
</comment>
<accession>A0A917D1D7</accession>
<protein>
    <submittedName>
        <fullName evidence="3">Uncharacterized protein</fullName>
    </submittedName>
</protein>
<organism evidence="3 4">
    <name type="scientific">Paenibacillus albidus</name>
    <dbReference type="NCBI Taxonomy" id="2041023"/>
    <lineage>
        <taxon>Bacteria</taxon>
        <taxon>Bacillati</taxon>
        <taxon>Bacillota</taxon>
        <taxon>Bacilli</taxon>
        <taxon>Bacillales</taxon>
        <taxon>Paenibacillaceae</taxon>
        <taxon>Paenibacillus</taxon>
    </lineage>
</organism>